<dbReference type="GO" id="GO:0035102">
    <property type="term" value="C:PRC1 complex"/>
    <property type="evidence" value="ECO:0007669"/>
    <property type="project" value="TreeGrafter"/>
</dbReference>
<dbReference type="PROSITE" id="PS50089">
    <property type="entry name" value="ZF_RING_2"/>
    <property type="match status" value="1"/>
</dbReference>
<feature type="region of interest" description="Disordered" evidence="6">
    <location>
        <begin position="1162"/>
        <end position="1185"/>
    </location>
</feature>
<organism evidence="8 9">
    <name type="scientific">Elysia chlorotica</name>
    <name type="common">Eastern emerald elysia</name>
    <name type="synonym">Sea slug</name>
    <dbReference type="NCBI Taxonomy" id="188477"/>
    <lineage>
        <taxon>Eukaryota</taxon>
        <taxon>Metazoa</taxon>
        <taxon>Spiralia</taxon>
        <taxon>Lophotrochozoa</taxon>
        <taxon>Mollusca</taxon>
        <taxon>Gastropoda</taxon>
        <taxon>Heterobranchia</taxon>
        <taxon>Euthyneura</taxon>
        <taxon>Panpulmonata</taxon>
        <taxon>Sacoglossa</taxon>
        <taxon>Placobranchoidea</taxon>
        <taxon>Plakobranchidae</taxon>
        <taxon>Elysia</taxon>
    </lineage>
</organism>
<evidence type="ECO:0000259" key="7">
    <source>
        <dbReference type="PROSITE" id="PS50089"/>
    </source>
</evidence>
<keyword evidence="4" id="KW-0539">Nucleus</keyword>
<sequence length="1185" mass="128201">MYGSKRVAVRDLNPHILCALCGGYLIQATTVIECLHSFCRTCIVNFLETSKIHDTRYLLCPSELTVRHLKKFIKCKFQLNEGHLINLFRAKEELTDDLMLQDIALVYSWRKDMPMHIVYTVEEVDLPAADVNGCVGKNKDAKLSDVKIEVGQNNTPSSIQSPCVTRTLKDSVQEISTEGALAILPSTLTTPVVSSPPLISPTSPSLSSPPMFSPQFFSTPTAPSAPFTPQKSANKPANSSERFKLASQIPSPDISKATEKRSNSTKSLHGMNSVTEPVPKLDTAMDENLNERFVSRFGKFSSPSPPTLELGPSVDKSCSTSSSSLAGVSREQGNRSTLSPPLLHMQTTSTPTSLTSQYSVRKPSFYPHNSSTPCSSHSDRFSAPQSNALVTSSQVSTLSSPSVSSKSVSQCYTSTSISPSTRPSPSLGVIDPSRLMHSVHAILNKSTSRRQSLTPPQSAMPLRWTPVLEHKASPVHTTPHKLLSGVGTSPAETTHGAFYSNTGSRHLSDAKTLHASDFACSPKTVGPAYCNRDAKSFCKQLGESHERKSCIKGETGSTKMETKKFQNMTGTKDFSTHSDANSAQISAKLCHSIPLQKDIKYGTVKKVDTPILHNFNGSHNSDSKPIKDSSPKREDVVNGYSKPKLESKAHFKYDSYKKCGESTLSNSAPQSSIYVKTEVPVVQHSHNTSTAIATSKFTEQERRRELATNIASSFVTPTGKDEKTKSVDSNFDVKLQRLTSHPGQLTVSSVLEHRVPAKSQSMDDDAVSSYIPKYQKHKALYLAKRSVSCIEDSVVKPNGDSSQLMEKRNWKKRKLSTLDFDPSSSSVFAQKQEKQSPGFPPSPWVPKNGTNAIMLGTGDTVNSLAPGGRRDRLHCNPEVPPSSLSSRSFTAVKVSAGHSEDTPGRQKTVTEPSVSTVSCLPIDGRLKTDPMISGKVSHVNTPGPIVSDNSYIGAQVVKRSTSDRAYTSHTKLPHPTDSPKSKMYKKVENKNSISNSNDSLNNNNMNNNDINCIDTNYRRNVGANASNRNGNHKTCTSNISCTSSPQKQNISVSKQGAMQDNRLIYGLPYSQGQPGKAGSHMPQPLSLPRENQDQHSSLCAERTTPGCISVEVVSTNSRSPPGGASTSSSATSPAADVTSPGTEDRADNSALLEMQVAPSCAKSYLSSPCTGSKGLPLDLSSPKSK</sequence>
<protein>
    <recommendedName>
        <fullName evidence="7">RING-type domain-containing protein</fullName>
    </recommendedName>
</protein>
<feature type="region of interest" description="Disordered" evidence="6">
    <location>
        <begin position="1113"/>
        <end position="1150"/>
    </location>
</feature>
<evidence type="ECO:0000313" key="9">
    <source>
        <dbReference type="Proteomes" id="UP000271974"/>
    </source>
</evidence>
<feature type="compositionally biased region" description="Polar residues" evidence="6">
    <location>
        <begin position="905"/>
        <end position="915"/>
    </location>
</feature>
<dbReference type="PROSITE" id="PS00518">
    <property type="entry name" value="ZF_RING_1"/>
    <property type="match status" value="1"/>
</dbReference>
<dbReference type="Proteomes" id="UP000271974">
    <property type="component" value="Unassembled WGS sequence"/>
</dbReference>
<keyword evidence="3" id="KW-0862">Zinc</keyword>
<feature type="region of interest" description="Disordered" evidence="6">
    <location>
        <begin position="821"/>
        <end position="846"/>
    </location>
</feature>
<feature type="compositionally biased region" description="Low complexity" evidence="6">
    <location>
        <begin position="313"/>
        <end position="329"/>
    </location>
</feature>
<feature type="compositionally biased region" description="Low complexity" evidence="6">
    <location>
        <begin position="193"/>
        <end position="229"/>
    </location>
</feature>
<feature type="compositionally biased region" description="Polar residues" evidence="6">
    <location>
        <begin position="264"/>
        <end position="275"/>
    </location>
</feature>
<comment type="caution">
    <text evidence="8">The sequence shown here is derived from an EMBL/GenBank/DDBJ whole genome shotgun (WGS) entry which is preliminary data.</text>
</comment>
<feature type="region of interest" description="Disordered" evidence="6">
    <location>
        <begin position="961"/>
        <end position="983"/>
    </location>
</feature>
<feature type="region of interest" description="Disordered" evidence="6">
    <location>
        <begin position="193"/>
        <end position="278"/>
    </location>
</feature>
<feature type="region of interest" description="Disordered" evidence="6">
    <location>
        <begin position="866"/>
        <end position="915"/>
    </location>
</feature>
<dbReference type="AlphaFoldDB" id="A0A3S0ZWS3"/>
<feature type="compositionally biased region" description="Basic and acidic residues" evidence="6">
    <location>
        <begin position="621"/>
        <end position="636"/>
    </location>
</feature>
<feature type="domain" description="RING-type" evidence="7">
    <location>
        <begin position="18"/>
        <end position="61"/>
    </location>
</feature>
<feature type="compositionally biased region" description="Polar residues" evidence="6">
    <location>
        <begin position="1023"/>
        <end position="1058"/>
    </location>
</feature>
<feature type="compositionally biased region" description="Low complexity" evidence="6">
    <location>
        <begin position="347"/>
        <end position="356"/>
    </location>
</feature>
<dbReference type="GO" id="GO:0000122">
    <property type="term" value="P:negative regulation of transcription by RNA polymerase II"/>
    <property type="evidence" value="ECO:0007669"/>
    <property type="project" value="TreeGrafter"/>
</dbReference>
<dbReference type="InterPro" id="IPR001841">
    <property type="entry name" value="Znf_RING"/>
</dbReference>
<evidence type="ECO:0000256" key="1">
    <source>
        <dbReference type="ARBA" id="ARBA00022723"/>
    </source>
</evidence>
<keyword evidence="9" id="KW-1185">Reference proteome</keyword>
<evidence type="ECO:0000256" key="4">
    <source>
        <dbReference type="ARBA" id="ARBA00023242"/>
    </source>
</evidence>
<feature type="region of interest" description="Disordered" evidence="6">
    <location>
        <begin position="612"/>
        <end position="641"/>
    </location>
</feature>
<gene>
    <name evidence="8" type="ORF">EGW08_004294</name>
</gene>
<evidence type="ECO:0000256" key="6">
    <source>
        <dbReference type="SAM" id="MobiDB-lite"/>
    </source>
</evidence>
<keyword evidence="2 5" id="KW-0863">Zinc-finger</keyword>
<dbReference type="InterPro" id="IPR017907">
    <property type="entry name" value="Znf_RING_CS"/>
</dbReference>
<proteinExistence type="predicted"/>
<dbReference type="PANTHER" id="PTHR10825:SF29">
    <property type="entry name" value="POLYCOMB GROUP RING FINGER PROTEIN 1"/>
    <property type="match status" value="1"/>
</dbReference>
<feature type="region of interest" description="Disordered" evidence="6">
    <location>
        <begin position="297"/>
        <end position="356"/>
    </location>
</feature>
<keyword evidence="1" id="KW-0479">Metal-binding</keyword>
<evidence type="ECO:0000256" key="3">
    <source>
        <dbReference type="ARBA" id="ARBA00022833"/>
    </source>
</evidence>
<dbReference type="PANTHER" id="PTHR10825">
    <property type="entry name" value="RING FINGER DOMAIN-CONTAINING, POLYCOMB GROUP COMPONENT"/>
    <property type="match status" value="1"/>
</dbReference>
<dbReference type="GO" id="GO:1990841">
    <property type="term" value="F:promoter-specific chromatin binding"/>
    <property type="evidence" value="ECO:0007669"/>
    <property type="project" value="TreeGrafter"/>
</dbReference>
<evidence type="ECO:0000256" key="5">
    <source>
        <dbReference type="PROSITE-ProRule" id="PRU00175"/>
    </source>
</evidence>
<dbReference type="EMBL" id="RQTK01000096">
    <property type="protein sequence ID" value="RUS87939.1"/>
    <property type="molecule type" value="Genomic_DNA"/>
</dbReference>
<dbReference type="GO" id="GO:0008270">
    <property type="term" value="F:zinc ion binding"/>
    <property type="evidence" value="ECO:0007669"/>
    <property type="project" value="UniProtKB-KW"/>
</dbReference>
<dbReference type="Pfam" id="PF16207">
    <property type="entry name" value="RAWUL"/>
    <property type="match status" value="1"/>
</dbReference>
<dbReference type="OrthoDB" id="1305878at2759"/>
<dbReference type="SUPFAM" id="SSF57850">
    <property type="entry name" value="RING/U-box"/>
    <property type="match status" value="1"/>
</dbReference>
<accession>A0A3S0ZWS3</accession>
<evidence type="ECO:0000313" key="8">
    <source>
        <dbReference type="EMBL" id="RUS87939.1"/>
    </source>
</evidence>
<dbReference type="Gene3D" id="3.10.20.90">
    <property type="entry name" value="Phosphatidylinositol 3-kinase Catalytic Subunit, Chain A, domain 1"/>
    <property type="match status" value="1"/>
</dbReference>
<feature type="compositionally biased region" description="Polar residues" evidence="6">
    <location>
        <begin position="230"/>
        <end position="240"/>
    </location>
</feature>
<dbReference type="STRING" id="188477.A0A3S0ZWS3"/>
<evidence type="ECO:0000256" key="2">
    <source>
        <dbReference type="ARBA" id="ARBA00022771"/>
    </source>
</evidence>
<dbReference type="InterPro" id="IPR032443">
    <property type="entry name" value="RAWUL"/>
</dbReference>
<feature type="region of interest" description="Disordered" evidence="6">
    <location>
        <begin position="1023"/>
        <end position="1099"/>
    </location>
</feature>
<reference evidence="8 9" key="1">
    <citation type="submission" date="2019-01" db="EMBL/GenBank/DDBJ databases">
        <title>A draft genome assembly of the solar-powered sea slug Elysia chlorotica.</title>
        <authorList>
            <person name="Cai H."/>
            <person name="Li Q."/>
            <person name="Fang X."/>
            <person name="Li J."/>
            <person name="Curtis N.E."/>
            <person name="Altenburger A."/>
            <person name="Shibata T."/>
            <person name="Feng M."/>
            <person name="Maeda T."/>
            <person name="Schwartz J.A."/>
            <person name="Shigenobu S."/>
            <person name="Lundholm N."/>
            <person name="Nishiyama T."/>
            <person name="Yang H."/>
            <person name="Hasebe M."/>
            <person name="Li S."/>
            <person name="Pierce S.K."/>
            <person name="Wang J."/>
        </authorList>
    </citation>
    <scope>NUCLEOTIDE SEQUENCE [LARGE SCALE GENOMIC DNA]</scope>
    <source>
        <strain evidence="8">EC2010</strain>
        <tissue evidence="8">Whole organism of an adult</tissue>
    </source>
</reference>
<name>A0A3S0ZWS3_ELYCH</name>
<feature type="compositionally biased region" description="Low complexity" evidence="6">
    <location>
        <begin position="1117"/>
        <end position="1140"/>
    </location>
</feature>